<evidence type="ECO:0000256" key="4">
    <source>
        <dbReference type="SAM" id="Phobius"/>
    </source>
</evidence>
<comment type="caution">
    <text evidence="5">The sequence shown here is derived from an EMBL/GenBank/DDBJ whole genome shotgun (WGS) entry which is preliminary data.</text>
</comment>
<dbReference type="PRINTS" id="PR00081">
    <property type="entry name" value="GDHRDH"/>
</dbReference>
<keyword evidence="4" id="KW-0812">Transmembrane</keyword>
<gene>
    <name evidence="5" type="ORF">DL89DRAFT_260663</name>
</gene>
<accession>A0A1Y1VXP9</accession>
<dbReference type="GO" id="GO:0016616">
    <property type="term" value="F:oxidoreductase activity, acting on the CH-OH group of donors, NAD or NADP as acceptor"/>
    <property type="evidence" value="ECO:0007669"/>
    <property type="project" value="TreeGrafter"/>
</dbReference>
<dbReference type="Gene3D" id="3.40.50.720">
    <property type="entry name" value="NAD(P)-binding Rossmann-like Domain"/>
    <property type="match status" value="1"/>
</dbReference>
<dbReference type="PRINTS" id="PR00080">
    <property type="entry name" value="SDRFAMILY"/>
</dbReference>
<evidence type="ECO:0000313" key="6">
    <source>
        <dbReference type="Proteomes" id="UP000193922"/>
    </source>
</evidence>
<dbReference type="AlphaFoldDB" id="A0A1Y1VXP9"/>
<keyword evidence="6" id="KW-1185">Reference proteome</keyword>
<keyword evidence="4" id="KW-0472">Membrane</keyword>
<dbReference type="Pfam" id="PF00106">
    <property type="entry name" value="adh_short"/>
    <property type="match status" value="1"/>
</dbReference>
<dbReference type="OrthoDB" id="5840532at2759"/>
<dbReference type="EMBL" id="MCFD01000020">
    <property type="protein sequence ID" value="ORX65805.1"/>
    <property type="molecule type" value="Genomic_DNA"/>
</dbReference>
<proteinExistence type="inferred from homology"/>
<feature type="transmembrane region" description="Helical" evidence="4">
    <location>
        <begin position="249"/>
        <end position="270"/>
    </location>
</feature>
<dbReference type="STRING" id="61395.A0A1Y1VXP9"/>
<evidence type="ECO:0000256" key="2">
    <source>
        <dbReference type="ARBA" id="ARBA00023002"/>
    </source>
</evidence>
<dbReference type="Proteomes" id="UP000193922">
    <property type="component" value="Unassembled WGS sequence"/>
</dbReference>
<evidence type="ECO:0000313" key="5">
    <source>
        <dbReference type="EMBL" id="ORX65805.1"/>
    </source>
</evidence>
<dbReference type="InterPro" id="IPR002347">
    <property type="entry name" value="SDR_fam"/>
</dbReference>
<dbReference type="PANTHER" id="PTHR44229">
    <property type="entry name" value="15-HYDROXYPROSTAGLANDIN DEHYDROGENASE [NAD(+)]"/>
    <property type="match status" value="1"/>
</dbReference>
<keyword evidence="2" id="KW-0560">Oxidoreductase</keyword>
<protein>
    <submittedName>
        <fullName evidence="5">NAD(P)-binding protein</fullName>
    </submittedName>
</protein>
<name>A0A1Y1VXP9_9FUNG</name>
<dbReference type="GO" id="GO:0005737">
    <property type="term" value="C:cytoplasm"/>
    <property type="evidence" value="ECO:0007669"/>
    <property type="project" value="TreeGrafter"/>
</dbReference>
<evidence type="ECO:0000256" key="3">
    <source>
        <dbReference type="RuleBase" id="RU000363"/>
    </source>
</evidence>
<sequence>MPAEYSVSGKVALITGALGAIGTAIAQKLLTNGAKVVFADIRDVNEGTELVAKYNNNACYVHCDVRSSEDIANALRHAVATFGRLDILVNNAAVFTVESLYRTETFAAIQMGIDVNLRGPIEFSRQFVQYIWEDKANRSGVIINMASMSGCMPTRGIEVYAATKSALLNFTHASKSLAPAVRVSALAPYYVDTPAVNQSKGLAKSGIIKHQLVVSTEQVAEATVRTIQDKKSAGKAYVLIGNWAVRANLFIYEFSFIAIMVVAFFSLFVAKVKGIGPPPEFVQSQDALTRDEKKTK</sequence>
<dbReference type="RefSeq" id="XP_040739888.1">
    <property type="nucleotide sequence ID" value="XM_040885810.1"/>
</dbReference>
<comment type="similarity">
    <text evidence="1 3">Belongs to the short-chain dehydrogenases/reductases (SDR) family.</text>
</comment>
<dbReference type="InterPro" id="IPR036291">
    <property type="entry name" value="NAD(P)-bd_dom_sf"/>
</dbReference>
<evidence type="ECO:0000256" key="1">
    <source>
        <dbReference type="ARBA" id="ARBA00006484"/>
    </source>
</evidence>
<dbReference type="PANTHER" id="PTHR44229:SF4">
    <property type="entry name" value="15-HYDROXYPROSTAGLANDIN DEHYDROGENASE [NAD(+)]"/>
    <property type="match status" value="1"/>
</dbReference>
<reference evidence="5 6" key="1">
    <citation type="submission" date="2016-07" db="EMBL/GenBank/DDBJ databases">
        <title>Pervasive Adenine N6-methylation of Active Genes in Fungi.</title>
        <authorList>
            <consortium name="DOE Joint Genome Institute"/>
            <person name="Mondo S.J."/>
            <person name="Dannebaum R.O."/>
            <person name="Kuo R.C."/>
            <person name="Labutti K."/>
            <person name="Haridas S."/>
            <person name="Kuo A."/>
            <person name="Salamov A."/>
            <person name="Ahrendt S.R."/>
            <person name="Lipzen A."/>
            <person name="Sullivan W."/>
            <person name="Andreopoulos W.B."/>
            <person name="Clum A."/>
            <person name="Lindquist E."/>
            <person name="Daum C."/>
            <person name="Ramamoorthy G.K."/>
            <person name="Gryganskyi A."/>
            <person name="Culley D."/>
            <person name="Magnuson J.K."/>
            <person name="James T.Y."/>
            <person name="O'Malley M.A."/>
            <person name="Stajich J.E."/>
            <person name="Spatafora J.W."/>
            <person name="Visel A."/>
            <person name="Grigoriev I.V."/>
        </authorList>
    </citation>
    <scope>NUCLEOTIDE SEQUENCE [LARGE SCALE GENOMIC DNA]</scope>
    <source>
        <strain evidence="5 6">ATCC 12442</strain>
    </source>
</reference>
<organism evidence="5 6">
    <name type="scientific">Linderina pennispora</name>
    <dbReference type="NCBI Taxonomy" id="61395"/>
    <lineage>
        <taxon>Eukaryota</taxon>
        <taxon>Fungi</taxon>
        <taxon>Fungi incertae sedis</taxon>
        <taxon>Zoopagomycota</taxon>
        <taxon>Kickxellomycotina</taxon>
        <taxon>Kickxellomycetes</taxon>
        <taxon>Kickxellales</taxon>
        <taxon>Kickxellaceae</taxon>
        <taxon>Linderina</taxon>
    </lineage>
</organism>
<dbReference type="GeneID" id="63802458"/>
<dbReference type="SUPFAM" id="SSF51735">
    <property type="entry name" value="NAD(P)-binding Rossmann-fold domains"/>
    <property type="match status" value="1"/>
</dbReference>
<keyword evidence="4" id="KW-1133">Transmembrane helix</keyword>